<dbReference type="PANTHER" id="PTHR43047">
    <property type="entry name" value="TWO-COMPONENT HISTIDINE PROTEIN KINASE"/>
    <property type="match status" value="1"/>
</dbReference>
<dbReference type="GO" id="GO:0009927">
    <property type="term" value="F:histidine phosphotransfer kinase activity"/>
    <property type="evidence" value="ECO:0007669"/>
    <property type="project" value="TreeGrafter"/>
</dbReference>
<proteinExistence type="predicted"/>
<dbReference type="Pfam" id="PF02518">
    <property type="entry name" value="HATPase_c"/>
    <property type="match status" value="1"/>
</dbReference>
<dbReference type="InterPro" id="IPR036097">
    <property type="entry name" value="HisK_dim/P_sf"/>
</dbReference>
<comment type="catalytic activity">
    <reaction evidence="1">
        <text>ATP + protein L-histidine = ADP + protein N-phospho-L-histidine.</text>
        <dbReference type="EC" id="2.7.13.3"/>
    </reaction>
</comment>
<evidence type="ECO:0000256" key="6">
    <source>
        <dbReference type="PROSITE-ProRule" id="PRU00169"/>
    </source>
</evidence>
<keyword evidence="5" id="KW-0418">Kinase</keyword>
<dbReference type="SUPFAM" id="SSF55785">
    <property type="entry name" value="PYP-like sensor domain (PAS domain)"/>
    <property type="match status" value="1"/>
</dbReference>
<dbReference type="PROSITE" id="PS50113">
    <property type="entry name" value="PAC"/>
    <property type="match status" value="1"/>
</dbReference>
<evidence type="ECO:0000256" key="5">
    <source>
        <dbReference type="ARBA" id="ARBA00022777"/>
    </source>
</evidence>
<dbReference type="SUPFAM" id="SSF52172">
    <property type="entry name" value="CheY-like"/>
    <property type="match status" value="1"/>
</dbReference>
<evidence type="ECO:0000256" key="3">
    <source>
        <dbReference type="ARBA" id="ARBA00022553"/>
    </source>
</evidence>
<dbReference type="InterPro" id="IPR035965">
    <property type="entry name" value="PAS-like_dom_sf"/>
</dbReference>
<dbReference type="InterPro" id="IPR003594">
    <property type="entry name" value="HATPase_dom"/>
</dbReference>
<name>A0A2S9GUP4_9BURK</name>
<dbReference type="InterPro" id="IPR000014">
    <property type="entry name" value="PAS"/>
</dbReference>
<dbReference type="Gene3D" id="3.30.565.10">
    <property type="entry name" value="Histidine kinase-like ATPase, C-terminal domain"/>
    <property type="match status" value="1"/>
</dbReference>
<dbReference type="CDD" id="cd00082">
    <property type="entry name" value="HisKA"/>
    <property type="match status" value="1"/>
</dbReference>
<dbReference type="NCBIfam" id="TIGR00229">
    <property type="entry name" value="sensory_box"/>
    <property type="match status" value="1"/>
</dbReference>
<feature type="domain" description="PAC" evidence="10">
    <location>
        <begin position="164"/>
        <end position="215"/>
    </location>
</feature>
<dbReference type="InterPro" id="IPR011006">
    <property type="entry name" value="CheY-like_superfamily"/>
</dbReference>
<keyword evidence="7" id="KW-0175">Coiled coil</keyword>
<dbReference type="SUPFAM" id="SSF55874">
    <property type="entry name" value="ATPase domain of HSP90 chaperone/DNA topoisomerase II/histidine kinase"/>
    <property type="match status" value="1"/>
</dbReference>
<dbReference type="Pfam" id="PF00512">
    <property type="entry name" value="HisKA"/>
    <property type="match status" value="1"/>
</dbReference>
<feature type="coiled-coil region" evidence="7">
    <location>
        <begin position="206"/>
        <end position="240"/>
    </location>
</feature>
<dbReference type="SMART" id="SM00388">
    <property type="entry name" value="HisKA"/>
    <property type="match status" value="1"/>
</dbReference>
<dbReference type="PROSITE" id="PS50110">
    <property type="entry name" value="RESPONSE_REGULATORY"/>
    <property type="match status" value="1"/>
</dbReference>
<dbReference type="EMBL" id="PUGF01000023">
    <property type="protein sequence ID" value="PRC91455.1"/>
    <property type="molecule type" value="Genomic_DNA"/>
</dbReference>
<feature type="coiled-coil region" evidence="7">
    <location>
        <begin position="64"/>
        <end position="94"/>
    </location>
</feature>
<evidence type="ECO:0000259" key="9">
    <source>
        <dbReference type="PROSITE" id="PS50110"/>
    </source>
</evidence>
<evidence type="ECO:0000313" key="12">
    <source>
        <dbReference type="Proteomes" id="UP000237839"/>
    </source>
</evidence>
<dbReference type="GO" id="GO:0005886">
    <property type="term" value="C:plasma membrane"/>
    <property type="evidence" value="ECO:0007669"/>
    <property type="project" value="TreeGrafter"/>
</dbReference>
<evidence type="ECO:0000256" key="7">
    <source>
        <dbReference type="SAM" id="Coils"/>
    </source>
</evidence>
<evidence type="ECO:0000256" key="1">
    <source>
        <dbReference type="ARBA" id="ARBA00000085"/>
    </source>
</evidence>
<dbReference type="Gene3D" id="3.40.50.2300">
    <property type="match status" value="1"/>
</dbReference>
<evidence type="ECO:0000259" key="8">
    <source>
        <dbReference type="PROSITE" id="PS50109"/>
    </source>
</evidence>
<evidence type="ECO:0000256" key="4">
    <source>
        <dbReference type="ARBA" id="ARBA00022679"/>
    </source>
</evidence>
<dbReference type="Gene3D" id="1.10.287.130">
    <property type="match status" value="1"/>
</dbReference>
<dbReference type="AlphaFoldDB" id="A0A2S9GUP4"/>
<dbReference type="InterPro" id="IPR036890">
    <property type="entry name" value="HATPase_C_sf"/>
</dbReference>
<protein>
    <recommendedName>
        <fullName evidence="2">histidine kinase</fullName>
        <ecNumber evidence="2">2.7.13.3</ecNumber>
    </recommendedName>
</protein>
<dbReference type="GO" id="GO:0000155">
    <property type="term" value="F:phosphorelay sensor kinase activity"/>
    <property type="evidence" value="ECO:0007669"/>
    <property type="project" value="InterPro"/>
</dbReference>
<dbReference type="PROSITE" id="PS50109">
    <property type="entry name" value="HIS_KIN"/>
    <property type="match status" value="1"/>
</dbReference>
<organism evidence="11 12">
    <name type="scientific">Solimicrobium silvestre</name>
    <dbReference type="NCBI Taxonomy" id="2099400"/>
    <lineage>
        <taxon>Bacteria</taxon>
        <taxon>Pseudomonadati</taxon>
        <taxon>Pseudomonadota</taxon>
        <taxon>Betaproteobacteria</taxon>
        <taxon>Burkholderiales</taxon>
        <taxon>Oxalobacteraceae</taxon>
        <taxon>Solimicrobium</taxon>
    </lineage>
</organism>
<keyword evidence="3 6" id="KW-0597">Phosphoprotein</keyword>
<dbReference type="Pfam" id="PF00072">
    <property type="entry name" value="Response_reg"/>
    <property type="match status" value="1"/>
</dbReference>
<dbReference type="EC" id="2.7.13.3" evidence="2"/>
<dbReference type="PANTHER" id="PTHR43047:SF72">
    <property type="entry name" value="OSMOSENSING HISTIDINE PROTEIN KINASE SLN1"/>
    <property type="match status" value="1"/>
</dbReference>
<dbReference type="InterPro" id="IPR000700">
    <property type="entry name" value="PAS-assoc_C"/>
</dbReference>
<dbReference type="InterPro" id="IPR003661">
    <property type="entry name" value="HisK_dim/P_dom"/>
</dbReference>
<feature type="modified residue" description="4-aspartylphosphate" evidence="6">
    <location>
        <position position="545"/>
    </location>
</feature>
<gene>
    <name evidence="11" type="ORF">S2091_3870</name>
</gene>
<dbReference type="InterPro" id="IPR004358">
    <property type="entry name" value="Sig_transdc_His_kin-like_C"/>
</dbReference>
<dbReference type="SMART" id="SM00387">
    <property type="entry name" value="HATPase_c"/>
    <property type="match status" value="1"/>
</dbReference>
<evidence type="ECO:0000256" key="2">
    <source>
        <dbReference type="ARBA" id="ARBA00012438"/>
    </source>
</evidence>
<dbReference type="InterPro" id="IPR001789">
    <property type="entry name" value="Sig_transdc_resp-reg_receiver"/>
</dbReference>
<comment type="caution">
    <text evidence="11">The sequence shown here is derived from an EMBL/GenBank/DDBJ whole genome shotgun (WGS) entry which is preliminary data.</text>
</comment>
<evidence type="ECO:0000313" key="11">
    <source>
        <dbReference type="EMBL" id="PRC91455.1"/>
    </source>
</evidence>
<dbReference type="CDD" id="cd00130">
    <property type="entry name" value="PAS"/>
    <property type="match status" value="1"/>
</dbReference>
<keyword evidence="4" id="KW-0808">Transferase</keyword>
<accession>A0A2S9GUP4</accession>
<dbReference type="RefSeq" id="WP_243405494.1">
    <property type="nucleotide sequence ID" value="NZ_PUGF01000023.1"/>
</dbReference>
<dbReference type="SUPFAM" id="SSF47384">
    <property type="entry name" value="Homodimeric domain of signal transducing histidine kinase"/>
    <property type="match status" value="1"/>
</dbReference>
<evidence type="ECO:0000259" key="10">
    <source>
        <dbReference type="PROSITE" id="PS50113"/>
    </source>
</evidence>
<feature type="domain" description="Response regulatory" evidence="9">
    <location>
        <begin position="495"/>
        <end position="612"/>
    </location>
</feature>
<feature type="domain" description="Histidine kinase" evidence="8">
    <location>
        <begin position="247"/>
        <end position="471"/>
    </location>
</feature>
<sequence>MNLENGIPNPDEKVKNLELFPEGSNAAAAYLLQRQHAEARLQQHAALSQEEVTILSPEVSRHLLHELRVHQIELEMQNEELRESQVALDAARDRYFDLYDLAPVGYCTISEKGLIRQANLAAASLFGVMRGTLLKQPLSRFISRENQDTYYLHRKKLVETGEPQSFEMQMVKEDATPFWAHLTMTIAQDADGAAELRVVLNDVTERKHAEDERALLQQDLQDKNAELERARVVAEKANQAKSDFLSNMSHELRTPLHAILGFAQLLGTGAPVNSTPLTLDQQQSVDQILKAGWHLLELVNDILDLAVIEAGKIGLSIEAVSLTEIIRECKAMAAPLAQRRGIEIIFPSEEICCFAQVDRIRIKQVLINLLSNAIKYNRPNGTVTLTVKSGVNSERSIRICVADTGAGLRQDELLQLFQPFNRLGQDMNAEEGTGIGLVVCKRLIELMSGTIGVESIVGKGSVFWIELALVDSPDNIKPLQINTENIAQLVTKSHTLLYVEDNLANLKLVEAIIARQPHIRLLSAPNGNSGIVMARDFLPDIILMDIDLPDISGFTVLKMLAEDATTAHIPVIALSANAMPHNIEQGLKAGFFQYMTKPIKIDELMKTLNKATDNTFGN</sequence>
<dbReference type="Pfam" id="PF13426">
    <property type="entry name" value="PAS_9"/>
    <property type="match status" value="1"/>
</dbReference>
<dbReference type="PRINTS" id="PR00344">
    <property type="entry name" value="BCTRLSENSOR"/>
</dbReference>
<keyword evidence="12" id="KW-1185">Reference proteome</keyword>
<dbReference type="InterPro" id="IPR005467">
    <property type="entry name" value="His_kinase_dom"/>
</dbReference>
<dbReference type="Gene3D" id="3.30.450.20">
    <property type="entry name" value="PAS domain"/>
    <property type="match status" value="1"/>
</dbReference>
<dbReference type="Proteomes" id="UP000237839">
    <property type="component" value="Unassembled WGS sequence"/>
</dbReference>
<dbReference type="SMART" id="SM00448">
    <property type="entry name" value="REC"/>
    <property type="match status" value="1"/>
</dbReference>
<reference evidence="11 12" key="1">
    <citation type="submission" date="2018-02" db="EMBL/GenBank/DDBJ databases">
        <title>Solimicrobium silvestre gen. nov., sp. nov., isolated from alpine forest soil.</title>
        <authorList>
            <person name="Margesin R."/>
            <person name="Albuquerque L."/>
            <person name="Zhang D.-C."/>
            <person name="Froufe H.J.C."/>
            <person name="Severino R."/>
            <person name="Roxo I."/>
            <person name="Egas C."/>
            <person name="Da Costa M.S."/>
        </authorList>
    </citation>
    <scope>NUCLEOTIDE SEQUENCE [LARGE SCALE GENOMIC DNA]</scope>
    <source>
        <strain evidence="11 12">S20-91</strain>
    </source>
</reference>